<dbReference type="GeneID" id="93349728"/>
<dbReference type="Gene3D" id="1.20.120.680">
    <property type="entry name" value="Formiminotetrahydrofolate cyclodeaminase monomer, up-and-down helical bundle"/>
    <property type="match status" value="1"/>
</dbReference>
<evidence type="ECO:0000259" key="1">
    <source>
        <dbReference type="Pfam" id="PF04961"/>
    </source>
</evidence>
<gene>
    <name evidence="2" type="primary">fchA</name>
    <name evidence="2" type="ORF">NCTC10343_00916</name>
</gene>
<proteinExistence type="predicted"/>
<feature type="domain" description="Cyclodeaminase/cyclohydrolase" evidence="1">
    <location>
        <begin position="9"/>
        <end position="187"/>
    </location>
</feature>
<dbReference type="EC" id="3.5.4.9" evidence="2"/>
<dbReference type="InterPro" id="IPR007044">
    <property type="entry name" value="Cyclodeamin/CycHdrlase"/>
</dbReference>
<name>A0A378XUZ7_PAEPO</name>
<dbReference type="AlphaFoldDB" id="A0A378XUZ7"/>
<evidence type="ECO:0000313" key="2">
    <source>
        <dbReference type="EMBL" id="SUA66149.1"/>
    </source>
</evidence>
<accession>A0A378XUZ7</accession>
<keyword evidence="2" id="KW-0378">Hydrolase</keyword>
<dbReference type="Pfam" id="PF04961">
    <property type="entry name" value="FTCD_C"/>
    <property type="match status" value="1"/>
</dbReference>
<evidence type="ECO:0000313" key="3">
    <source>
        <dbReference type="Proteomes" id="UP000254400"/>
    </source>
</evidence>
<sequence>MSELSWNQSIGHFLKEAASAAPTPGGGSVSALAAALGAAMTSMTANLSQGEKYTQFREQMVQVISSMERLSTHCEELMAADIQSFEQYMTALRLPKETDEEKRYRTHSLQTAVIAAIEVPMRLLEVCRDGLSQAYNIVEISNKNVISDLGIGAILLEAAAQSALLTIDINLASLKDLDVKQSYEAKTATILREIGQIKEQTLLTVRSRIASS</sequence>
<reference evidence="2 3" key="1">
    <citation type="submission" date="2018-06" db="EMBL/GenBank/DDBJ databases">
        <authorList>
            <consortium name="Pathogen Informatics"/>
            <person name="Doyle S."/>
        </authorList>
    </citation>
    <scope>NUCLEOTIDE SEQUENCE [LARGE SCALE GENOMIC DNA]</scope>
    <source>
        <strain evidence="2 3">NCTC10343</strain>
    </source>
</reference>
<dbReference type="Proteomes" id="UP000254400">
    <property type="component" value="Unassembled WGS sequence"/>
</dbReference>
<organism evidence="2 3">
    <name type="scientific">Paenibacillus polymyxa</name>
    <name type="common">Bacillus polymyxa</name>
    <dbReference type="NCBI Taxonomy" id="1406"/>
    <lineage>
        <taxon>Bacteria</taxon>
        <taxon>Bacillati</taxon>
        <taxon>Bacillota</taxon>
        <taxon>Bacilli</taxon>
        <taxon>Bacillales</taxon>
        <taxon>Paenibacillaceae</taxon>
        <taxon>Paenibacillus</taxon>
    </lineage>
</organism>
<dbReference type="SUPFAM" id="SSF101262">
    <property type="entry name" value="Methenyltetrahydrofolate cyclohydrolase-like"/>
    <property type="match status" value="1"/>
</dbReference>
<dbReference type="InterPro" id="IPR036178">
    <property type="entry name" value="Formintransfe-cycloase-like_sf"/>
</dbReference>
<dbReference type="GO" id="GO:0004477">
    <property type="term" value="F:methenyltetrahydrofolate cyclohydrolase activity"/>
    <property type="evidence" value="ECO:0007669"/>
    <property type="project" value="UniProtKB-EC"/>
</dbReference>
<protein>
    <submittedName>
        <fullName evidence="2">Methenyltetrahydrofolate cyclohydrolase</fullName>
        <ecNumber evidence="2">3.5.4.9</ecNumber>
    </submittedName>
</protein>
<dbReference type="EMBL" id="UGSC01000001">
    <property type="protein sequence ID" value="SUA66149.1"/>
    <property type="molecule type" value="Genomic_DNA"/>
</dbReference>
<dbReference type="RefSeq" id="WP_019686223.1">
    <property type="nucleotide sequence ID" value="NZ_CP036496.1"/>
</dbReference>